<dbReference type="EMBL" id="SMLK01000001">
    <property type="protein sequence ID" value="TFZ07655.1"/>
    <property type="molecule type" value="Genomic_DNA"/>
</dbReference>
<protein>
    <submittedName>
        <fullName evidence="2">Uncharacterized protein</fullName>
    </submittedName>
</protein>
<name>A0A4Z0CBW5_9BURK</name>
<organism evidence="2 3">
    <name type="scientific">Ramlibacter humi</name>
    <dbReference type="NCBI Taxonomy" id="2530451"/>
    <lineage>
        <taxon>Bacteria</taxon>
        <taxon>Pseudomonadati</taxon>
        <taxon>Pseudomonadota</taxon>
        <taxon>Betaproteobacteria</taxon>
        <taxon>Burkholderiales</taxon>
        <taxon>Comamonadaceae</taxon>
        <taxon>Ramlibacter</taxon>
    </lineage>
</organism>
<evidence type="ECO:0000256" key="1">
    <source>
        <dbReference type="SAM" id="Phobius"/>
    </source>
</evidence>
<evidence type="ECO:0000313" key="2">
    <source>
        <dbReference type="EMBL" id="TFZ07655.1"/>
    </source>
</evidence>
<evidence type="ECO:0000313" key="3">
    <source>
        <dbReference type="Proteomes" id="UP000297839"/>
    </source>
</evidence>
<dbReference type="Proteomes" id="UP000297839">
    <property type="component" value="Unassembled WGS sequence"/>
</dbReference>
<accession>A0A4Z0CBW5</accession>
<dbReference type="AlphaFoldDB" id="A0A4Z0CBW5"/>
<keyword evidence="3" id="KW-1185">Reference proteome</keyword>
<feature type="transmembrane region" description="Helical" evidence="1">
    <location>
        <begin position="102"/>
        <end position="130"/>
    </location>
</feature>
<keyword evidence="1" id="KW-0472">Membrane</keyword>
<sequence length="142" mass="14849">MSRKFGTASLIIAVFSCLGLVSVWHIGRLGVLFGGKLLALVEWLGLVTSNPYAVLKSSSVFSLNDANAVLWFTWFAVAMALTAVALALWAEFRGESSANSAAGFTVALLGIGIFHPPSGLVGGLLGLAALSVVRRRRDASAI</sequence>
<reference evidence="2 3" key="1">
    <citation type="submission" date="2019-03" db="EMBL/GenBank/DDBJ databases">
        <title>Ramlibacter sp. 18x22-1, whole genome shotgun sequence.</title>
        <authorList>
            <person name="Zhang X."/>
            <person name="Feng G."/>
            <person name="Zhu H."/>
        </authorList>
    </citation>
    <scope>NUCLEOTIDE SEQUENCE [LARGE SCALE GENOMIC DNA]</scope>
    <source>
        <strain evidence="2 3">18x22-1</strain>
    </source>
</reference>
<gene>
    <name evidence="2" type="ORF">EZ216_00360</name>
</gene>
<dbReference type="PROSITE" id="PS51257">
    <property type="entry name" value="PROKAR_LIPOPROTEIN"/>
    <property type="match status" value="1"/>
</dbReference>
<feature type="transmembrane region" description="Helical" evidence="1">
    <location>
        <begin position="68"/>
        <end position="90"/>
    </location>
</feature>
<proteinExistence type="predicted"/>
<dbReference type="RefSeq" id="WP_135247592.1">
    <property type="nucleotide sequence ID" value="NZ_SMLK01000001.1"/>
</dbReference>
<keyword evidence="1" id="KW-0812">Transmembrane</keyword>
<comment type="caution">
    <text evidence="2">The sequence shown here is derived from an EMBL/GenBank/DDBJ whole genome shotgun (WGS) entry which is preliminary data.</text>
</comment>
<keyword evidence="1" id="KW-1133">Transmembrane helix</keyword>